<dbReference type="Proteomes" id="UP000282551">
    <property type="component" value="Chromosome"/>
</dbReference>
<dbReference type="InterPro" id="IPR008259">
    <property type="entry name" value="FMN_hydac_DH_AS"/>
</dbReference>
<dbReference type="Pfam" id="PF01070">
    <property type="entry name" value="FMN_dh"/>
    <property type="match status" value="1"/>
</dbReference>
<feature type="binding site" evidence="5">
    <location>
        <position position="55"/>
    </location>
    <ligand>
        <name>glyoxylate</name>
        <dbReference type="ChEBI" id="CHEBI:36655"/>
    </ligand>
</feature>
<feature type="binding site" evidence="5">
    <location>
        <position position="139"/>
    </location>
    <ligand>
        <name>FMN</name>
        <dbReference type="ChEBI" id="CHEBI:58210"/>
    </ligand>
</feature>
<feature type="domain" description="FMN hydroxy acid dehydrogenase" evidence="6">
    <location>
        <begin position="29"/>
        <end position="398"/>
    </location>
</feature>
<dbReference type="PROSITE" id="PS00557">
    <property type="entry name" value="FMN_HYDROXY_ACID_DH_1"/>
    <property type="match status" value="1"/>
</dbReference>
<feature type="active site" description="Proton acceptor" evidence="4">
    <location>
        <position position="294"/>
    </location>
</feature>
<dbReference type="EMBL" id="LR134355">
    <property type="protein sequence ID" value="VEG46760.1"/>
    <property type="molecule type" value="Genomic_DNA"/>
</dbReference>
<accession>A0A3S4S7I9</accession>
<dbReference type="GO" id="GO:0050040">
    <property type="term" value="F:lactate 2-monooxygenase activity"/>
    <property type="evidence" value="ECO:0007669"/>
    <property type="project" value="UniProtKB-EC"/>
</dbReference>
<gene>
    <name evidence="7" type="ORF">NCTC10485_01255</name>
</gene>
<feature type="binding site" evidence="5">
    <location>
        <position position="163"/>
    </location>
    <ligand>
        <name>glyoxylate</name>
        <dbReference type="ChEBI" id="CHEBI:36655"/>
    </ligand>
</feature>
<comment type="similarity">
    <text evidence="3">Belongs to the FMN-dependent alpha-hydroxy acid dehydrogenase family.</text>
</comment>
<keyword evidence="5" id="KW-0285">Flavoprotein</keyword>
<keyword evidence="5" id="KW-0288">FMN</keyword>
<dbReference type="InterPro" id="IPR000262">
    <property type="entry name" value="FMN-dep_DH"/>
</dbReference>
<evidence type="ECO:0000256" key="3">
    <source>
        <dbReference type="ARBA" id="ARBA00024042"/>
    </source>
</evidence>
<name>A0A3S4S7I9_MYCCI</name>
<dbReference type="PANTHER" id="PTHR10578:SF143">
    <property type="entry name" value="FMN-DEPENDENT ALPHA-HYDROXY ACID DEHYDROGENASE PB1A11.03"/>
    <property type="match status" value="1"/>
</dbReference>
<dbReference type="PANTHER" id="PTHR10578">
    <property type="entry name" value="S -2-HYDROXY-ACID OXIDASE-RELATED"/>
    <property type="match status" value="1"/>
</dbReference>
<protein>
    <submittedName>
        <fullName evidence="7">Alpha-hydroxyacid dehydrogenase, FMN-dependent L-lactate dehydrogenase</fullName>
        <ecNumber evidence="7">1.13.12.4</ecNumber>
    </submittedName>
</protein>
<feature type="binding site" evidence="5">
    <location>
        <begin position="108"/>
        <end position="110"/>
    </location>
    <ligand>
        <name>FMN</name>
        <dbReference type="ChEBI" id="CHEBI:58210"/>
    </ligand>
</feature>
<evidence type="ECO:0000313" key="8">
    <source>
        <dbReference type="Proteomes" id="UP000282551"/>
    </source>
</evidence>
<dbReference type="InterPro" id="IPR012133">
    <property type="entry name" value="Alpha-hydoxy_acid_DH_FMN"/>
</dbReference>
<organism evidence="7 8">
    <name type="scientific">Mycolicibacterium chitae</name>
    <name type="common">Mycobacterium chitae</name>
    <dbReference type="NCBI Taxonomy" id="1792"/>
    <lineage>
        <taxon>Bacteria</taxon>
        <taxon>Bacillati</taxon>
        <taxon>Actinomycetota</taxon>
        <taxon>Actinomycetes</taxon>
        <taxon>Mycobacteriales</taxon>
        <taxon>Mycobacteriaceae</taxon>
        <taxon>Mycolicibacterium</taxon>
    </lineage>
</organism>
<feature type="binding site" evidence="5">
    <location>
        <begin position="347"/>
        <end position="348"/>
    </location>
    <ligand>
        <name>FMN</name>
        <dbReference type="ChEBI" id="CHEBI:58210"/>
    </ligand>
</feature>
<keyword evidence="8" id="KW-1185">Reference proteome</keyword>
<proteinExistence type="inferred from homology"/>
<evidence type="ECO:0000313" key="7">
    <source>
        <dbReference type="EMBL" id="VEG46760.1"/>
    </source>
</evidence>
<dbReference type="InterPro" id="IPR013785">
    <property type="entry name" value="Aldolase_TIM"/>
</dbReference>
<feature type="binding site" evidence="5">
    <location>
        <position position="189"/>
    </location>
    <ligand>
        <name>FMN</name>
        <dbReference type="ChEBI" id="CHEBI:58210"/>
    </ligand>
</feature>
<evidence type="ECO:0000256" key="1">
    <source>
        <dbReference type="ARBA" id="ARBA00001917"/>
    </source>
</evidence>
<comment type="cofactor">
    <cofactor evidence="1">
        <name>FMN</name>
        <dbReference type="ChEBI" id="CHEBI:58210"/>
    </cofactor>
</comment>
<dbReference type="AlphaFoldDB" id="A0A3S4S7I9"/>
<evidence type="ECO:0000259" key="6">
    <source>
        <dbReference type="PROSITE" id="PS51349"/>
    </source>
</evidence>
<feature type="binding site" evidence="5">
    <location>
        <position position="198"/>
    </location>
    <ligand>
        <name>glyoxylate</name>
        <dbReference type="ChEBI" id="CHEBI:36655"/>
    </ligand>
</feature>
<dbReference type="PIRSF" id="PIRSF000138">
    <property type="entry name" value="Al-hdrx_acd_dh"/>
    <property type="match status" value="1"/>
</dbReference>
<feature type="binding site" evidence="5">
    <location>
        <position position="270"/>
    </location>
    <ligand>
        <name>FMN</name>
        <dbReference type="ChEBI" id="CHEBI:58210"/>
    </ligand>
</feature>
<dbReference type="Gene3D" id="3.20.20.70">
    <property type="entry name" value="Aldolase class I"/>
    <property type="match status" value="1"/>
</dbReference>
<evidence type="ECO:0000256" key="4">
    <source>
        <dbReference type="PIRSR" id="PIRSR000138-1"/>
    </source>
</evidence>
<dbReference type="GO" id="GO:0010181">
    <property type="term" value="F:FMN binding"/>
    <property type="evidence" value="ECO:0007669"/>
    <property type="project" value="InterPro"/>
</dbReference>
<dbReference type="InterPro" id="IPR037350">
    <property type="entry name" value="LMO_FMN"/>
</dbReference>
<feature type="binding site" evidence="5">
    <location>
        <position position="292"/>
    </location>
    <ligand>
        <name>FMN</name>
        <dbReference type="ChEBI" id="CHEBI:58210"/>
    </ligand>
</feature>
<feature type="binding site" evidence="5">
    <location>
        <begin position="324"/>
        <end position="328"/>
    </location>
    <ligand>
        <name>FMN</name>
        <dbReference type="ChEBI" id="CHEBI:58210"/>
    </ligand>
</feature>
<dbReference type="EC" id="1.13.12.4" evidence="7"/>
<dbReference type="SUPFAM" id="SSF51395">
    <property type="entry name" value="FMN-linked oxidoreductases"/>
    <property type="match status" value="1"/>
</dbReference>
<feature type="binding site" evidence="5">
    <location>
        <position position="294"/>
    </location>
    <ligand>
        <name>glyoxylate</name>
        <dbReference type="ChEBI" id="CHEBI:36655"/>
    </ligand>
</feature>
<feature type="binding site" evidence="5">
    <location>
        <position position="161"/>
    </location>
    <ligand>
        <name>FMN</name>
        <dbReference type="ChEBI" id="CHEBI:58210"/>
    </ligand>
</feature>
<dbReference type="CDD" id="cd03332">
    <property type="entry name" value="LMO_FMN"/>
    <property type="match status" value="1"/>
</dbReference>
<reference evidence="7 8" key="1">
    <citation type="submission" date="2018-12" db="EMBL/GenBank/DDBJ databases">
        <authorList>
            <consortium name="Pathogen Informatics"/>
        </authorList>
    </citation>
    <scope>NUCLEOTIDE SEQUENCE [LARGE SCALE GENOMIC DNA]</scope>
    <source>
        <strain evidence="7 8">NCTC10485</strain>
    </source>
</reference>
<feature type="binding site" evidence="5">
    <location>
        <position position="297"/>
    </location>
    <ligand>
        <name>glyoxylate</name>
        <dbReference type="ChEBI" id="CHEBI:36655"/>
    </ligand>
</feature>
<evidence type="ECO:0000256" key="2">
    <source>
        <dbReference type="ARBA" id="ARBA00023002"/>
    </source>
</evidence>
<dbReference type="PROSITE" id="PS51349">
    <property type="entry name" value="FMN_HYDROXY_ACID_DH_2"/>
    <property type="match status" value="1"/>
</dbReference>
<sequence length="398" mass="42728">MAGPERKVRSVNPWGNYQYEIYFQGLTGVLPSLPMSYAELEERARQALPPSVWSYVAGGAGDEHTQDGNVTAFRNWGLMPRMLVGATERDLSVELWGKRWPAPIFLAPIGVIALCAQDGHGDLATARAAAATGVPMVASTLMEDPLEDIVPQFGDTPGFFQLYCPNDKDIAESLVRRAEAAGYDGIVVTLDTWIPGWRPRDLSTANFPQLRGKCLANYTSDPVFREKAGLAEGADPRDAVMYFASVFGKSLTWDDLTWLRSLTKLPLILKGICHPDDARRAADFGVDGIYCSNHGGRQANGGIPAIDCLPEVVAAAGELPVLFDSGVRSGADVIKALALGARAVGIGRPYAYGLALGGVDGIVHVLRSMLAEADLIMAVDGYPTLADLTPDALRRVGR</sequence>
<dbReference type="InterPro" id="IPR037396">
    <property type="entry name" value="FMN_HAD"/>
</dbReference>
<evidence type="ECO:0000256" key="5">
    <source>
        <dbReference type="PIRSR" id="PIRSR000138-2"/>
    </source>
</evidence>
<keyword evidence="2 7" id="KW-0560">Oxidoreductase</keyword>